<dbReference type="InterPro" id="IPR045161">
    <property type="entry name" value="Utp18"/>
</dbReference>
<evidence type="ECO:0000313" key="7">
    <source>
        <dbReference type="Proteomes" id="UP000621168"/>
    </source>
</evidence>
<keyword evidence="5" id="KW-0539">Nucleus</keyword>
<evidence type="ECO:0000256" key="2">
    <source>
        <dbReference type="ARBA" id="ARBA00022552"/>
    </source>
</evidence>
<keyword evidence="4" id="KW-0677">Repeat</keyword>
<dbReference type="AlphaFoldDB" id="A0A851LQ85"/>
<dbReference type="Gene3D" id="2.130.10.10">
    <property type="entry name" value="YVTN repeat-like/Quinoprotein amine dehydrogenase"/>
    <property type="match status" value="1"/>
</dbReference>
<keyword evidence="7" id="KW-1185">Reference proteome</keyword>
<protein>
    <submittedName>
        <fullName evidence="6">UTP18 protein</fullName>
    </submittedName>
</protein>
<keyword evidence="2" id="KW-0698">rRNA processing</keyword>
<feature type="non-terminal residue" evidence="6">
    <location>
        <position position="171"/>
    </location>
</feature>
<dbReference type="PANTHER" id="PTHR18359:SF0">
    <property type="entry name" value="U3 SMALL NUCLEOLAR RNA-ASSOCIATED PROTEIN 18 HOMOLOG"/>
    <property type="match status" value="1"/>
</dbReference>
<dbReference type="GO" id="GO:0006364">
    <property type="term" value="P:rRNA processing"/>
    <property type="evidence" value="ECO:0007669"/>
    <property type="project" value="UniProtKB-KW"/>
</dbReference>
<accession>A0A851LQ85</accession>
<keyword evidence="3" id="KW-0853">WD repeat</keyword>
<dbReference type="SUPFAM" id="SSF50978">
    <property type="entry name" value="WD40 repeat-like"/>
    <property type="match status" value="1"/>
</dbReference>
<evidence type="ECO:0000256" key="4">
    <source>
        <dbReference type="ARBA" id="ARBA00022737"/>
    </source>
</evidence>
<evidence type="ECO:0000256" key="5">
    <source>
        <dbReference type="ARBA" id="ARBA00023242"/>
    </source>
</evidence>
<dbReference type="EMBL" id="WBMX01002374">
    <property type="protein sequence ID" value="NXC17274.1"/>
    <property type="molecule type" value="Genomic_DNA"/>
</dbReference>
<evidence type="ECO:0000313" key="6">
    <source>
        <dbReference type="EMBL" id="NXC17274.1"/>
    </source>
</evidence>
<dbReference type="OrthoDB" id="1935146at2759"/>
<reference evidence="6" key="1">
    <citation type="submission" date="2019-09" db="EMBL/GenBank/DDBJ databases">
        <title>Bird 10,000 Genomes (B10K) Project - Family phase.</title>
        <authorList>
            <person name="Zhang G."/>
        </authorList>
    </citation>
    <scope>NUCLEOTIDE SEQUENCE</scope>
    <source>
        <strain evidence="6">B10K-CU-031-40</strain>
    </source>
</reference>
<name>A0A851LQ85_CORCR</name>
<dbReference type="InterPro" id="IPR015943">
    <property type="entry name" value="WD40/YVTN_repeat-like_dom_sf"/>
</dbReference>
<gene>
    <name evidence="6" type="primary">Utp18</name>
    <name evidence="6" type="ORF">CORCRI_R03945</name>
</gene>
<comment type="subcellular location">
    <subcellularLocation>
        <location evidence="1">Nucleus</location>
        <location evidence="1">Nucleolus</location>
    </subcellularLocation>
</comment>
<evidence type="ECO:0000256" key="3">
    <source>
        <dbReference type="ARBA" id="ARBA00022574"/>
    </source>
</evidence>
<dbReference type="PANTHER" id="PTHR18359">
    <property type="entry name" value="WD-REPEAT PROTEIN-RELATED"/>
    <property type="match status" value="1"/>
</dbReference>
<feature type="non-terminal residue" evidence="6">
    <location>
        <position position="1"/>
    </location>
</feature>
<comment type="caution">
    <text evidence="6">The sequence shown here is derived from an EMBL/GenBank/DDBJ whole genome shotgun (WGS) entry which is preliminary data.</text>
</comment>
<organism evidence="6 7">
    <name type="scientific">Corythaeola cristata</name>
    <name type="common">Great blue turaco</name>
    <dbReference type="NCBI Taxonomy" id="103954"/>
    <lineage>
        <taxon>Eukaryota</taxon>
        <taxon>Metazoa</taxon>
        <taxon>Chordata</taxon>
        <taxon>Craniata</taxon>
        <taxon>Vertebrata</taxon>
        <taxon>Euteleostomi</taxon>
        <taxon>Archelosauria</taxon>
        <taxon>Archosauria</taxon>
        <taxon>Dinosauria</taxon>
        <taxon>Saurischia</taxon>
        <taxon>Theropoda</taxon>
        <taxon>Coelurosauria</taxon>
        <taxon>Aves</taxon>
        <taxon>Neognathae</taxon>
        <taxon>Neoaves</taxon>
        <taxon>Otidimorphae</taxon>
        <taxon>Musophagiformes</taxon>
        <taxon>Musophagidae</taxon>
        <taxon>Corythaeola</taxon>
    </lineage>
</organism>
<proteinExistence type="predicted"/>
<dbReference type="InterPro" id="IPR036322">
    <property type="entry name" value="WD40_repeat_dom_sf"/>
</dbReference>
<dbReference type="Proteomes" id="UP000621168">
    <property type="component" value="Unassembled WGS sequence"/>
</dbReference>
<dbReference type="GO" id="GO:0034388">
    <property type="term" value="C:Pwp2p-containing subcomplex of 90S preribosome"/>
    <property type="evidence" value="ECO:0007669"/>
    <property type="project" value="TreeGrafter"/>
</dbReference>
<dbReference type="GO" id="GO:0032040">
    <property type="term" value="C:small-subunit processome"/>
    <property type="evidence" value="ECO:0007669"/>
    <property type="project" value="TreeGrafter"/>
</dbReference>
<evidence type="ECO:0000256" key="1">
    <source>
        <dbReference type="ARBA" id="ARBA00004604"/>
    </source>
</evidence>
<sequence>CLPANQERFANGKLATVQFHPSAQVVMTAGHDRSVSLFQVKNFNLCFVDGIRNPRIQSIYLESFPIYKACFSVDGEQVIATGTHHKMFFVYDMMSGSIIPIQKVRGVEERFLRHFEVSPDGSFMLLTGTSGYLHLLSMKTKELISTMKVNGRCTASAFTPDSSKIYSYSSK</sequence>